<evidence type="ECO:0000256" key="3">
    <source>
        <dbReference type="ARBA" id="ARBA00022989"/>
    </source>
</evidence>
<dbReference type="GO" id="GO:0140359">
    <property type="term" value="F:ABC-type transporter activity"/>
    <property type="evidence" value="ECO:0007669"/>
    <property type="project" value="InterPro"/>
</dbReference>
<dbReference type="AlphaFoldDB" id="A0A0A5FYA3"/>
<dbReference type="InterPro" id="IPR013525">
    <property type="entry name" value="ABC2_TM"/>
</dbReference>
<organism evidence="7 8">
    <name type="scientific">Pontibacillus marinus BH030004 = DSM 16465</name>
    <dbReference type="NCBI Taxonomy" id="1385511"/>
    <lineage>
        <taxon>Bacteria</taxon>
        <taxon>Bacillati</taxon>
        <taxon>Bacillota</taxon>
        <taxon>Bacilli</taxon>
        <taxon>Bacillales</taxon>
        <taxon>Bacillaceae</taxon>
        <taxon>Pontibacillus</taxon>
    </lineage>
</organism>
<keyword evidence="2 5" id="KW-0812">Transmembrane</keyword>
<keyword evidence="4 5" id="KW-0472">Membrane</keyword>
<sequence length="346" mass="39532">MNVHKWKRRPFLFLLLVLLPLVVFLVLYPFLKSSVRDVAIPVALVDEDESQWSEIVQQRVAQDNRVRIIDMDRDKAKVAVQKGDVEAAFVLKKGFMEALRSGNISNSVKWLRTEQSELDVFVKEQIGAELMRLTLNAKAANTLQNWGADVDWEEAFQHADEYWQPNPLFQMEYIAEIPTQGKAPEVGLAPWMNVVIALFFLYAWLWFISLLNGMVQDEKAGRTARVLFLRSSLSGYYLMHFITFVVVVSTAYFLALNGLFYVTNTNEELMTAWNAWSAGVLIGTMLLTFIVFLLGKRSSKTLLVLTAFTFISFTVNILPMEILSVMDTLFPHNWITDLNPWEAGGM</sequence>
<feature type="transmembrane region" description="Helical" evidence="5">
    <location>
        <begin position="12"/>
        <end position="31"/>
    </location>
</feature>
<reference evidence="7 8" key="1">
    <citation type="submission" date="2013-08" db="EMBL/GenBank/DDBJ databases">
        <authorList>
            <person name="Huang J."/>
            <person name="Wang G."/>
        </authorList>
    </citation>
    <scope>NUCLEOTIDE SEQUENCE [LARGE SCALE GENOMIC DNA]</scope>
    <source>
        <strain evidence="7 8">BH030004</strain>
    </source>
</reference>
<feature type="transmembrane region" description="Helical" evidence="5">
    <location>
        <begin position="191"/>
        <end position="215"/>
    </location>
</feature>
<comment type="subcellular location">
    <subcellularLocation>
        <location evidence="1">Membrane</location>
        <topology evidence="1">Multi-pass membrane protein</topology>
    </subcellularLocation>
</comment>
<comment type="caution">
    <text evidence="7">The sequence shown here is derived from an EMBL/GenBank/DDBJ whole genome shotgun (WGS) entry which is preliminary data.</text>
</comment>
<evidence type="ECO:0000313" key="7">
    <source>
        <dbReference type="EMBL" id="KGX83808.1"/>
    </source>
</evidence>
<dbReference type="Pfam" id="PF12698">
    <property type="entry name" value="ABC2_membrane_3"/>
    <property type="match status" value="1"/>
</dbReference>
<keyword evidence="8" id="KW-1185">Reference proteome</keyword>
<keyword evidence="3 5" id="KW-1133">Transmembrane helix</keyword>
<name>A0A0A5FYA3_9BACI</name>
<evidence type="ECO:0000256" key="1">
    <source>
        <dbReference type="ARBA" id="ARBA00004141"/>
    </source>
</evidence>
<evidence type="ECO:0000256" key="4">
    <source>
        <dbReference type="ARBA" id="ARBA00023136"/>
    </source>
</evidence>
<proteinExistence type="predicted"/>
<dbReference type="eggNOG" id="ENOG50332M8">
    <property type="taxonomic scope" value="Bacteria"/>
</dbReference>
<gene>
    <name evidence="7" type="ORF">N783_21590</name>
</gene>
<evidence type="ECO:0000259" key="6">
    <source>
        <dbReference type="Pfam" id="PF12698"/>
    </source>
</evidence>
<accession>A0A0A5FYA3</accession>
<dbReference type="EMBL" id="AVPF01000081">
    <property type="protein sequence ID" value="KGX83808.1"/>
    <property type="molecule type" value="Genomic_DNA"/>
</dbReference>
<feature type="transmembrane region" description="Helical" evidence="5">
    <location>
        <begin position="275"/>
        <end position="295"/>
    </location>
</feature>
<evidence type="ECO:0000313" key="8">
    <source>
        <dbReference type="Proteomes" id="UP000030403"/>
    </source>
</evidence>
<feature type="transmembrane region" description="Helical" evidence="5">
    <location>
        <begin position="236"/>
        <end position="255"/>
    </location>
</feature>
<dbReference type="Gene3D" id="3.40.1710.10">
    <property type="entry name" value="abc type-2 transporter like domain"/>
    <property type="match status" value="1"/>
</dbReference>
<dbReference type="GO" id="GO:0016020">
    <property type="term" value="C:membrane"/>
    <property type="evidence" value="ECO:0007669"/>
    <property type="project" value="UniProtKB-SubCell"/>
</dbReference>
<dbReference type="Proteomes" id="UP000030403">
    <property type="component" value="Unassembled WGS sequence"/>
</dbReference>
<evidence type="ECO:0000256" key="2">
    <source>
        <dbReference type="ARBA" id="ARBA00022692"/>
    </source>
</evidence>
<dbReference type="STRING" id="1385511.GCA_000425225_02329"/>
<feature type="transmembrane region" description="Helical" evidence="5">
    <location>
        <begin position="302"/>
        <end position="320"/>
    </location>
</feature>
<evidence type="ECO:0000256" key="5">
    <source>
        <dbReference type="SAM" id="Phobius"/>
    </source>
</evidence>
<protein>
    <recommendedName>
        <fullName evidence="6">ABC-2 type transporter transmembrane domain-containing protein</fullName>
    </recommendedName>
</protein>
<feature type="domain" description="ABC-2 type transporter transmembrane" evidence="6">
    <location>
        <begin position="13"/>
        <end position="340"/>
    </location>
</feature>